<dbReference type="InterPro" id="IPR036895">
    <property type="entry name" value="Uracil-DNA_glycosylase-like_sf"/>
</dbReference>
<evidence type="ECO:0000313" key="13">
    <source>
        <dbReference type="EMBL" id="MBB6218032.1"/>
    </source>
</evidence>
<evidence type="ECO:0000256" key="6">
    <source>
        <dbReference type="ARBA" id="ARBA00022723"/>
    </source>
</evidence>
<dbReference type="EC" id="3.2.2.27" evidence="3"/>
<evidence type="ECO:0000256" key="10">
    <source>
        <dbReference type="ARBA" id="ARBA00023014"/>
    </source>
</evidence>
<dbReference type="RefSeq" id="WP_243183453.1">
    <property type="nucleotide sequence ID" value="NZ_JACHEN010000032.1"/>
</dbReference>
<dbReference type="Gene3D" id="3.40.470.10">
    <property type="entry name" value="Uracil-DNA glycosylase-like domain"/>
    <property type="match status" value="1"/>
</dbReference>
<accession>A0A841L4J4</accession>
<dbReference type="GO" id="GO:0004844">
    <property type="term" value="F:uracil DNA N-glycosylase activity"/>
    <property type="evidence" value="ECO:0007669"/>
    <property type="project" value="UniProtKB-EC"/>
</dbReference>
<dbReference type="SMART" id="SM00987">
    <property type="entry name" value="UreE_C"/>
    <property type="match status" value="1"/>
</dbReference>
<evidence type="ECO:0000256" key="9">
    <source>
        <dbReference type="ARBA" id="ARBA00023004"/>
    </source>
</evidence>
<comment type="similarity">
    <text evidence="2">Belongs to the uracil-DNA glycosylase (UDG) superfamily. Type 4 (UDGa) family.</text>
</comment>
<dbReference type="Proteomes" id="UP000579281">
    <property type="component" value="Unassembled WGS sequence"/>
</dbReference>
<dbReference type="AlphaFoldDB" id="A0A841L4J4"/>
<keyword evidence="5" id="KW-0004">4Fe-4S</keyword>
<dbReference type="EMBL" id="JACHEN010000032">
    <property type="protein sequence ID" value="MBB6218032.1"/>
    <property type="molecule type" value="Genomic_DNA"/>
</dbReference>
<evidence type="ECO:0000313" key="14">
    <source>
        <dbReference type="Proteomes" id="UP000579281"/>
    </source>
</evidence>
<name>A0A841L4J4_9FIRM</name>
<dbReference type="Pfam" id="PF03167">
    <property type="entry name" value="UDG"/>
    <property type="match status" value="1"/>
</dbReference>
<dbReference type="SMART" id="SM00986">
    <property type="entry name" value="UDG"/>
    <property type="match status" value="1"/>
</dbReference>
<dbReference type="InterPro" id="IPR051536">
    <property type="entry name" value="UDG_Type-4/5"/>
</dbReference>
<evidence type="ECO:0000256" key="1">
    <source>
        <dbReference type="ARBA" id="ARBA00001400"/>
    </source>
</evidence>
<keyword evidence="14" id="KW-1185">Reference proteome</keyword>
<dbReference type="PANTHER" id="PTHR33693:SF1">
    <property type="entry name" value="TYPE-4 URACIL-DNA GLYCOSYLASE"/>
    <property type="match status" value="1"/>
</dbReference>
<dbReference type="GO" id="GO:0006281">
    <property type="term" value="P:DNA repair"/>
    <property type="evidence" value="ECO:0007669"/>
    <property type="project" value="UniProtKB-KW"/>
</dbReference>
<dbReference type="InterPro" id="IPR005273">
    <property type="entry name" value="Ura-DNA_glyco_family4"/>
</dbReference>
<keyword evidence="6" id="KW-0479">Metal-binding</keyword>
<organism evidence="13 14">
    <name type="scientific">Anaerosolibacter carboniphilus</name>
    <dbReference type="NCBI Taxonomy" id="1417629"/>
    <lineage>
        <taxon>Bacteria</taxon>
        <taxon>Bacillati</taxon>
        <taxon>Bacillota</taxon>
        <taxon>Clostridia</taxon>
        <taxon>Peptostreptococcales</taxon>
        <taxon>Thermotaleaceae</taxon>
        <taxon>Anaerosolibacter</taxon>
    </lineage>
</organism>
<evidence type="ECO:0000256" key="5">
    <source>
        <dbReference type="ARBA" id="ARBA00022485"/>
    </source>
</evidence>
<dbReference type="CDD" id="cd10030">
    <property type="entry name" value="UDG-F4_TTUDGA_SPO1dp_like"/>
    <property type="match status" value="1"/>
</dbReference>
<evidence type="ECO:0000256" key="8">
    <source>
        <dbReference type="ARBA" id="ARBA00022801"/>
    </source>
</evidence>
<dbReference type="GO" id="GO:0051539">
    <property type="term" value="F:4 iron, 4 sulfur cluster binding"/>
    <property type="evidence" value="ECO:0007669"/>
    <property type="project" value="UniProtKB-KW"/>
</dbReference>
<dbReference type="GO" id="GO:0046872">
    <property type="term" value="F:metal ion binding"/>
    <property type="evidence" value="ECO:0007669"/>
    <property type="project" value="UniProtKB-KW"/>
</dbReference>
<gene>
    <name evidence="13" type="ORF">HNQ80_004171</name>
</gene>
<reference evidence="13 14" key="1">
    <citation type="submission" date="2020-08" db="EMBL/GenBank/DDBJ databases">
        <title>Genomic Encyclopedia of Type Strains, Phase IV (KMG-IV): sequencing the most valuable type-strain genomes for metagenomic binning, comparative biology and taxonomic classification.</title>
        <authorList>
            <person name="Goeker M."/>
        </authorList>
    </citation>
    <scope>NUCLEOTIDE SEQUENCE [LARGE SCALE GENOMIC DNA]</scope>
    <source>
        <strain evidence="13 14">DSM 103526</strain>
    </source>
</reference>
<dbReference type="InterPro" id="IPR005122">
    <property type="entry name" value="Uracil-DNA_glycosylase-like"/>
</dbReference>
<sequence length="191" mass="22052">MKKEKLESLEIQCRKESTDPIVFGEGNSEAKLVLVGEAPGAKEIELGRPFVGQAGKNLDEFLQILELNREDIYITNVVKIRPYKINEKTGRKSNRPPSKDEVEKYEKYMMEEIRAIQPKVVVTLGNVPLKAVLKDQKVTIGGVHGEPIKKEGYYIFPLYHPASIIYRQELKKTYIEDLHKLKEFIMRYPFN</sequence>
<keyword evidence="11" id="KW-0234">DNA repair</keyword>
<comment type="catalytic activity">
    <reaction evidence="1">
        <text>Hydrolyzes single-stranded DNA or mismatched double-stranded DNA and polynucleotides, releasing free uracil.</text>
        <dbReference type="EC" id="3.2.2.27"/>
    </reaction>
</comment>
<evidence type="ECO:0000256" key="2">
    <source>
        <dbReference type="ARBA" id="ARBA00006521"/>
    </source>
</evidence>
<dbReference type="PANTHER" id="PTHR33693">
    <property type="entry name" value="TYPE-5 URACIL-DNA GLYCOSYLASE"/>
    <property type="match status" value="1"/>
</dbReference>
<keyword evidence="9" id="KW-0408">Iron</keyword>
<keyword evidence="7" id="KW-0227">DNA damage</keyword>
<keyword evidence="10" id="KW-0411">Iron-sulfur</keyword>
<dbReference type="SUPFAM" id="SSF52141">
    <property type="entry name" value="Uracil-DNA glycosylase-like"/>
    <property type="match status" value="1"/>
</dbReference>
<keyword evidence="8" id="KW-0378">Hydrolase</keyword>
<proteinExistence type="inferred from homology"/>
<feature type="domain" description="Uracil-DNA glycosylase-like" evidence="12">
    <location>
        <begin position="23"/>
        <end position="179"/>
    </location>
</feature>
<evidence type="ECO:0000256" key="4">
    <source>
        <dbReference type="ARBA" id="ARBA00019403"/>
    </source>
</evidence>
<keyword evidence="13" id="KW-0548">Nucleotidyltransferase</keyword>
<evidence type="ECO:0000256" key="7">
    <source>
        <dbReference type="ARBA" id="ARBA00022763"/>
    </source>
</evidence>
<dbReference type="NCBIfam" id="TIGR00758">
    <property type="entry name" value="UDG_fam4"/>
    <property type="match status" value="1"/>
</dbReference>
<evidence type="ECO:0000256" key="3">
    <source>
        <dbReference type="ARBA" id="ARBA00012030"/>
    </source>
</evidence>
<dbReference type="GO" id="GO:0016779">
    <property type="term" value="F:nucleotidyltransferase activity"/>
    <property type="evidence" value="ECO:0007669"/>
    <property type="project" value="UniProtKB-KW"/>
</dbReference>
<evidence type="ECO:0000259" key="12">
    <source>
        <dbReference type="SMART" id="SM00986"/>
    </source>
</evidence>
<evidence type="ECO:0000256" key="11">
    <source>
        <dbReference type="ARBA" id="ARBA00023204"/>
    </source>
</evidence>
<comment type="caution">
    <text evidence="13">The sequence shown here is derived from an EMBL/GenBank/DDBJ whole genome shotgun (WGS) entry which is preliminary data.</text>
</comment>
<protein>
    <recommendedName>
        <fullName evidence="4">Type-4 uracil-DNA glycosylase</fullName>
        <ecNumber evidence="3">3.2.2.27</ecNumber>
    </recommendedName>
</protein>
<keyword evidence="13" id="KW-0808">Transferase</keyword>